<sequence>MLLGTGVPVPKSLLTTLGLLSLLICCSGQWGFASNCSATIRLDQIFASNVTGNYIAVLEIDLEYLGSETLPVGQYGFNISCPSYLKALDTTGWTATGQDSGTISGMVYLTSPMQRFERNYMTMTIVGNSPQRFYPTAISFNGEGCFQQQLK</sequence>
<proteinExistence type="predicted"/>
<accession>A0ABP1FMA1</accession>
<feature type="chain" id="PRO_5045904208" evidence="1">
    <location>
        <begin position="29"/>
        <end position="151"/>
    </location>
</feature>
<protein>
    <submittedName>
        <fullName evidence="2">G3225 protein</fullName>
    </submittedName>
</protein>
<keyword evidence="1" id="KW-0732">Signal</keyword>
<comment type="caution">
    <text evidence="2">The sequence shown here is derived from an EMBL/GenBank/DDBJ whole genome shotgun (WGS) entry which is preliminary data.</text>
</comment>
<dbReference type="EMBL" id="CAXHTA020000005">
    <property type="protein sequence ID" value="CAL5221094.1"/>
    <property type="molecule type" value="Genomic_DNA"/>
</dbReference>
<feature type="signal peptide" evidence="1">
    <location>
        <begin position="1"/>
        <end position="28"/>
    </location>
</feature>
<gene>
    <name evidence="2" type="primary">g3225</name>
    <name evidence="2" type="ORF">VP750_LOCUS2753</name>
</gene>
<keyword evidence="3" id="KW-1185">Reference proteome</keyword>
<evidence type="ECO:0000256" key="1">
    <source>
        <dbReference type="SAM" id="SignalP"/>
    </source>
</evidence>
<reference evidence="2 3" key="1">
    <citation type="submission" date="2024-06" db="EMBL/GenBank/DDBJ databases">
        <authorList>
            <person name="Kraege A."/>
            <person name="Thomma B."/>
        </authorList>
    </citation>
    <scope>NUCLEOTIDE SEQUENCE [LARGE SCALE GENOMIC DNA]</scope>
</reference>
<evidence type="ECO:0000313" key="2">
    <source>
        <dbReference type="EMBL" id="CAL5221094.1"/>
    </source>
</evidence>
<evidence type="ECO:0000313" key="3">
    <source>
        <dbReference type="Proteomes" id="UP001497392"/>
    </source>
</evidence>
<organism evidence="2 3">
    <name type="scientific">Coccomyxa viridis</name>
    <dbReference type="NCBI Taxonomy" id="1274662"/>
    <lineage>
        <taxon>Eukaryota</taxon>
        <taxon>Viridiplantae</taxon>
        <taxon>Chlorophyta</taxon>
        <taxon>core chlorophytes</taxon>
        <taxon>Trebouxiophyceae</taxon>
        <taxon>Trebouxiophyceae incertae sedis</taxon>
        <taxon>Coccomyxaceae</taxon>
        <taxon>Coccomyxa</taxon>
    </lineage>
</organism>
<dbReference type="Proteomes" id="UP001497392">
    <property type="component" value="Unassembled WGS sequence"/>
</dbReference>
<name>A0ABP1FMA1_9CHLO</name>